<feature type="chain" id="PRO_5035464818" description="Ecp2 effector protein domain-containing protein" evidence="1">
    <location>
        <begin position="20"/>
        <end position="262"/>
    </location>
</feature>
<name>A0A8K0SER3_9HYPO</name>
<feature type="signal peptide" evidence="1">
    <location>
        <begin position="1"/>
        <end position="19"/>
    </location>
</feature>
<proteinExistence type="predicted"/>
<keyword evidence="1" id="KW-0732">Signal</keyword>
<dbReference type="EMBL" id="JAGPNK010000026">
    <property type="protein sequence ID" value="KAH7304022.1"/>
    <property type="molecule type" value="Genomic_DNA"/>
</dbReference>
<comment type="caution">
    <text evidence="2">The sequence shown here is derived from an EMBL/GenBank/DDBJ whole genome shotgun (WGS) entry which is preliminary data.</text>
</comment>
<evidence type="ECO:0008006" key="4">
    <source>
        <dbReference type="Google" id="ProtNLM"/>
    </source>
</evidence>
<dbReference type="OrthoDB" id="4811040at2759"/>
<accession>A0A8K0SER3</accession>
<dbReference type="AlphaFoldDB" id="A0A8K0SER3"/>
<dbReference type="Proteomes" id="UP000813444">
    <property type="component" value="Unassembled WGS sequence"/>
</dbReference>
<gene>
    <name evidence="2" type="ORF">B0I35DRAFT_484700</name>
</gene>
<evidence type="ECO:0000313" key="2">
    <source>
        <dbReference type="EMBL" id="KAH7304022.1"/>
    </source>
</evidence>
<sequence>MFSKSFLAGLLLAITAVRASPLQGGDGESHLKERDSSNLLDTSHSLGEIVRVKRDAALEPRDLELAEMHNVNLTMMYKHSIIKRDDGDHITIWVDNGFEENVGPKEGSLDKRQKAGLYRAAHFHDTPNDECREHRRFDWTSKNAPTTGGIIALRQWAWDHYGAFGWGEAYGGSAWRNVLVAGSNAGTNACYRARVDRWERHSVNVRIGTADVAADADFTMSLARNYDGKWRASSYGYETCGGPGQGGTDMKYEVRRTDDPVY</sequence>
<evidence type="ECO:0000313" key="3">
    <source>
        <dbReference type="Proteomes" id="UP000813444"/>
    </source>
</evidence>
<keyword evidence="3" id="KW-1185">Reference proteome</keyword>
<protein>
    <recommendedName>
        <fullName evidence="4">Ecp2 effector protein domain-containing protein</fullName>
    </recommendedName>
</protein>
<organism evidence="2 3">
    <name type="scientific">Stachybotrys elegans</name>
    <dbReference type="NCBI Taxonomy" id="80388"/>
    <lineage>
        <taxon>Eukaryota</taxon>
        <taxon>Fungi</taxon>
        <taxon>Dikarya</taxon>
        <taxon>Ascomycota</taxon>
        <taxon>Pezizomycotina</taxon>
        <taxon>Sordariomycetes</taxon>
        <taxon>Hypocreomycetidae</taxon>
        <taxon>Hypocreales</taxon>
        <taxon>Stachybotryaceae</taxon>
        <taxon>Stachybotrys</taxon>
    </lineage>
</organism>
<evidence type="ECO:0000256" key="1">
    <source>
        <dbReference type="SAM" id="SignalP"/>
    </source>
</evidence>
<reference evidence="2" key="1">
    <citation type="journal article" date="2021" name="Nat. Commun.">
        <title>Genetic determinants of endophytism in the Arabidopsis root mycobiome.</title>
        <authorList>
            <person name="Mesny F."/>
            <person name="Miyauchi S."/>
            <person name="Thiergart T."/>
            <person name="Pickel B."/>
            <person name="Atanasova L."/>
            <person name="Karlsson M."/>
            <person name="Huettel B."/>
            <person name="Barry K.W."/>
            <person name="Haridas S."/>
            <person name="Chen C."/>
            <person name="Bauer D."/>
            <person name="Andreopoulos W."/>
            <person name="Pangilinan J."/>
            <person name="LaButti K."/>
            <person name="Riley R."/>
            <person name="Lipzen A."/>
            <person name="Clum A."/>
            <person name="Drula E."/>
            <person name="Henrissat B."/>
            <person name="Kohler A."/>
            <person name="Grigoriev I.V."/>
            <person name="Martin F.M."/>
            <person name="Hacquard S."/>
        </authorList>
    </citation>
    <scope>NUCLEOTIDE SEQUENCE</scope>
    <source>
        <strain evidence="2">MPI-CAGE-CH-0235</strain>
    </source>
</reference>